<gene>
    <name evidence="2" type="ORF">KDL01_31465</name>
</gene>
<evidence type="ECO:0000256" key="1">
    <source>
        <dbReference type="SAM" id="Phobius"/>
    </source>
</evidence>
<dbReference type="AlphaFoldDB" id="A0A941IVV4"/>
<dbReference type="Proteomes" id="UP000675781">
    <property type="component" value="Unassembled WGS sequence"/>
</dbReference>
<sequence>MLFLMLAAVLFALLVGALAFVTGPVGLAMAGAIALWLVLYGGRSLWRRRGGRGGRGAEAIHHV</sequence>
<keyword evidence="1" id="KW-0812">Transmembrane</keyword>
<comment type="caution">
    <text evidence="2">The sequence shown here is derived from an EMBL/GenBank/DDBJ whole genome shotgun (WGS) entry which is preliminary data.</text>
</comment>
<organism evidence="2 3">
    <name type="scientific">Actinospica durhamensis</name>
    <dbReference type="NCBI Taxonomy" id="1508375"/>
    <lineage>
        <taxon>Bacteria</taxon>
        <taxon>Bacillati</taxon>
        <taxon>Actinomycetota</taxon>
        <taxon>Actinomycetes</taxon>
        <taxon>Catenulisporales</taxon>
        <taxon>Actinospicaceae</taxon>
        <taxon>Actinospica</taxon>
    </lineage>
</organism>
<keyword evidence="3" id="KW-1185">Reference proteome</keyword>
<dbReference type="EMBL" id="JAGSOG010000234">
    <property type="protein sequence ID" value="MBR7837836.1"/>
    <property type="molecule type" value="Genomic_DNA"/>
</dbReference>
<feature type="transmembrane region" description="Helical" evidence="1">
    <location>
        <begin position="29"/>
        <end position="46"/>
    </location>
</feature>
<protein>
    <submittedName>
        <fullName evidence="2">Uncharacterized protein</fullName>
    </submittedName>
</protein>
<keyword evidence="1" id="KW-1133">Transmembrane helix</keyword>
<dbReference type="RefSeq" id="WP_212532298.1">
    <property type="nucleotide sequence ID" value="NZ_JAGSOG010000234.1"/>
</dbReference>
<evidence type="ECO:0000313" key="2">
    <source>
        <dbReference type="EMBL" id="MBR7837836.1"/>
    </source>
</evidence>
<keyword evidence="1" id="KW-0472">Membrane</keyword>
<accession>A0A941IVV4</accession>
<proteinExistence type="predicted"/>
<reference evidence="2" key="1">
    <citation type="submission" date="2021-04" db="EMBL/GenBank/DDBJ databases">
        <title>Genome based classification of Actinospica acidithermotolerans sp. nov., an actinobacterium isolated from an Indonesian hot spring.</title>
        <authorList>
            <person name="Kusuma A.B."/>
            <person name="Putra K.E."/>
            <person name="Nafisah S."/>
            <person name="Loh J."/>
            <person name="Nouioui I."/>
            <person name="Goodfellow M."/>
        </authorList>
    </citation>
    <scope>NUCLEOTIDE SEQUENCE</scope>
    <source>
        <strain evidence="2">CSCA 57</strain>
    </source>
</reference>
<evidence type="ECO:0000313" key="3">
    <source>
        <dbReference type="Proteomes" id="UP000675781"/>
    </source>
</evidence>
<name>A0A941IVV4_9ACTN</name>